<name>A0ABX6FM49_9BACL</name>
<accession>A0ABX6FM49</accession>
<organism evidence="1 2">
    <name type="scientific">Gemella sanguinis</name>
    <dbReference type="NCBI Taxonomy" id="84135"/>
    <lineage>
        <taxon>Bacteria</taxon>
        <taxon>Bacillati</taxon>
        <taxon>Bacillota</taxon>
        <taxon>Bacilli</taxon>
        <taxon>Bacillales</taxon>
        <taxon>Gemellaceae</taxon>
        <taxon>Gemella</taxon>
    </lineage>
</organism>
<gene>
    <name evidence="1" type="ORF">FOC50_03180</name>
</gene>
<dbReference type="RefSeq" id="WP_006364029.1">
    <property type="nucleotide sequence ID" value="NZ_CP046313.1"/>
</dbReference>
<proteinExistence type="predicted"/>
<sequence length="286" mass="33819">MIRVYFDTNIFEDIVKGKIDISIKKLNSFKNINYYISTAHIEEYYIAIKNDIQNKYSVDNQKRKDLMTELKCNGILNPSRSQIVNYPENFDTCLQRVKEYDTTELIKERSIEIHKSRYNFYNNLIKEQAKAKNYSNLTPEKIWEESEIKSSLSKIGVCIKLRSFQIYLDLINIYGLETVPKLKSIDDSKLYKSCFKEIHNQYFLMETIFEYLHALLNKYGYNADKNVQTVTSGVYDIAHSIYGTYCDYFVSNDTRLRKRISAIYYYLGVPTKVITFEEFLKIANKQ</sequence>
<dbReference type="EMBL" id="CP046313">
    <property type="protein sequence ID" value="QGS07357.1"/>
    <property type="molecule type" value="Genomic_DNA"/>
</dbReference>
<evidence type="ECO:0000313" key="1">
    <source>
        <dbReference type="EMBL" id="QGS07357.1"/>
    </source>
</evidence>
<protein>
    <recommendedName>
        <fullName evidence="3">DUF4935 domain-containing protein</fullName>
    </recommendedName>
</protein>
<dbReference type="Proteomes" id="UP000427636">
    <property type="component" value="Chromosome"/>
</dbReference>
<keyword evidence="2" id="KW-1185">Reference proteome</keyword>
<evidence type="ECO:0008006" key="3">
    <source>
        <dbReference type="Google" id="ProtNLM"/>
    </source>
</evidence>
<reference evidence="1 2" key="1">
    <citation type="submission" date="2019-11" db="EMBL/GenBank/DDBJ databases">
        <title>FDA dAtabase for Regulatory Grade micrObial Sequences (FDA-ARGOS): Supporting development and validation of Infectious Disease Dx tests.</title>
        <authorList>
            <person name="Turner S."/>
            <person name="Byrd R."/>
            <person name="Tallon L."/>
            <person name="Sadzewicz L."/>
            <person name="Vavikolanu K."/>
            <person name="Mehta A."/>
            <person name="Aluvathingal J."/>
            <person name="Nadendla S."/>
            <person name="Myers T."/>
            <person name="Yan Y."/>
            <person name="Sichtig H."/>
        </authorList>
    </citation>
    <scope>NUCLEOTIDE SEQUENCE [LARGE SCALE GENOMIC DNA]</scope>
    <source>
        <strain evidence="1 2">FDAARGOS_742</strain>
    </source>
</reference>
<dbReference type="GeneID" id="84802259"/>
<evidence type="ECO:0000313" key="2">
    <source>
        <dbReference type="Proteomes" id="UP000427636"/>
    </source>
</evidence>